<reference evidence="1 2" key="1">
    <citation type="submission" date="2013-07" db="EMBL/GenBank/DDBJ databases">
        <authorList>
            <person name="Weinstock G."/>
            <person name="Sodergren E."/>
            <person name="Wylie T."/>
            <person name="Fulton L."/>
            <person name="Fulton R."/>
            <person name="Fronick C."/>
            <person name="O'Laughlin M."/>
            <person name="Godfrey J."/>
            <person name="Miner T."/>
            <person name="Herter B."/>
            <person name="Appelbaum E."/>
            <person name="Cordes M."/>
            <person name="Lek S."/>
            <person name="Wollam A."/>
            <person name="Pepin K.H."/>
            <person name="Palsikar V.B."/>
            <person name="Mitreva M."/>
            <person name="Wilson R.K."/>
        </authorList>
    </citation>
    <scope>NUCLEOTIDE SEQUENCE [LARGE SCALE GENOMIC DNA]</scope>
    <source>
        <strain evidence="1 2">ATCC 27760</strain>
    </source>
</reference>
<comment type="caution">
    <text evidence="1">The sequence shown here is derived from an EMBL/GenBank/DDBJ whole genome shotgun (WGS) entry which is preliminary data.</text>
</comment>
<dbReference type="STRING" id="411473.RUMCAL_01259"/>
<accession>U2MAP1</accession>
<evidence type="ECO:0000313" key="1">
    <source>
        <dbReference type="EMBL" id="ERJ96378.1"/>
    </source>
</evidence>
<keyword evidence="2" id="KW-1185">Reference proteome</keyword>
<proteinExistence type="predicted"/>
<dbReference type="EMBL" id="AWVF01000159">
    <property type="protein sequence ID" value="ERJ96378.1"/>
    <property type="molecule type" value="Genomic_DNA"/>
</dbReference>
<gene>
    <name evidence="1" type="ORF">RUMCAL_01259</name>
</gene>
<dbReference type="Proteomes" id="UP000016662">
    <property type="component" value="Unassembled WGS sequence"/>
</dbReference>
<sequence>MFPESLKMPFGVFGLFTFCENVQETLPEICKITKSRKKPCDFFENVLQ</sequence>
<organism evidence="1 2">
    <name type="scientific">Ruminococcus callidus ATCC 27760</name>
    <dbReference type="NCBI Taxonomy" id="411473"/>
    <lineage>
        <taxon>Bacteria</taxon>
        <taxon>Bacillati</taxon>
        <taxon>Bacillota</taxon>
        <taxon>Clostridia</taxon>
        <taxon>Eubacteriales</taxon>
        <taxon>Oscillospiraceae</taxon>
        <taxon>Ruminococcus</taxon>
    </lineage>
</organism>
<dbReference type="HOGENOM" id="CLU_3157450_0_0_9"/>
<protein>
    <submittedName>
        <fullName evidence="1">Uncharacterized protein</fullName>
    </submittedName>
</protein>
<dbReference type="AlphaFoldDB" id="U2MAP1"/>
<evidence type="ECO:0000313" key="2">
    <source>
        <dbReference type="Proteomes" id="UP000016662"/>
    </source>
</evidence>
<dbReference type="PATRIC" id="fig|411473.3.peg.1026"/>
<name>U2MAP1_9FIRM</name>